<evidence type="ECO:0000256" key="6">
    <source>
        <dbReference type="SAM" id="MobiDB-lite"/>
    </source>
</evidence>
<evidence type="ECO:0000256" key="1">
    <source>
        <dbReference type="ARBA" id="ARBA00004123"/>
    </source>
</evidence>
<dbReference type="AlphaFoldDB" id="E4X496"/>
<organism evidence="7">
    <name type="scientific">Oikopleura dioica</name>
    <name type="common">Tunicate</name>
    <dbReference type="NCBI Taxonomy" id="34765"/>
    <lineage>
        <taxon>Eukaryota</taxon>
        <taxon>Metazoa</taxon>
        <taxon>Chordata</taxon>
        <taxon>Tunicata</taxon>
        <taxon>Appendicularia</taxon>
        <taxon>Copelata</taxon>
        <taxon>Oikopleuridae</taxon>
        <taxon>Oikopleura</taxon>
    </lineage>
</organism>
<dbReference type="OrthoDB" id="416496at2759"/>
<comment type="subcellular location">
    <subcellularLocation>
        <location evidence="2">Chromosome</location>
    </subcellularLocation>
    <subcellularLocation>
        <location evidence="1">Nucleus</location>
    </subcellularLocation>
</comment>
<accession>E4X496</accession>
<keyword evidence="4" id="KW-0158">Chromosome</keyword>
<dbReference type="InterPro" id="IPR019361">
    <property type="entry name" value="HPF1"/>
</dbReference>
<comment type="similarity">
    <text evidence="3">Belongs to the HPF1 family.</text>
</comment>
<dbReference type="GO" id="GO:0006974">
    <property type="term" value="P:DNA damage response"/>
    <property type="evidence" value="ECO:0007669"/>
    <property type="project" value="InterPro"/>
</dbReference>
<reference evidence="7" key="1">
    <citation type="journal article" date="2010" name="Science">
        <title>Plasticity of animal genome architecture unmasked by rapid evolution of a pelagic tunicate.</title>
        <authorList>
            <person name="Denoeud F."/>
            <person name="Henriet S."/>
            <person name="Mungpakdee S."/>
            <person name="Aury J.M."/>
            <person name="Da Silva C."/>
            <person name="Brinkmann H."/>
            <person name="Mikhaleva J."/>
            <person name="Olsen L.C."/>
            <person name="Jubin C."/>
            <person name="Canestro C."/>
            <person name="Bouquet J.M."/>
            <person name="Danks G."/>
            <person name="Poulain J."/>
            <person name="Campsteijn C."/>
            <person name="Adamski M."/>
            <person name="Cross I."/>
            <person name="Yadetie F."/>
            <person name="Muffato M."/>
            <person name="Louis A."/>
            <person name="Butcher S."/>
            <person name="Tsagkogeorga G."/>
            <person name="Konrad A."/>
            <person name="Singh S."/>
            <person name="Jensen M.F."/>
            <person name="Cong E.H."/>
            <person name="Eikeseth-Otteraa H."/>
            <person name="Noel B."/>
            <person name="Anthouard V."/>
            <person name="Porcel B.M."/>
            <person name="Kachouri-Lafond R."/>
            <person name="Nishino A."/>
            <person name="Ugolini M."/>
            <person name="Chourrout P."/>
            <person name="Nishida H."/>
            <person name="Aasland R."/>
            <person name="Huzurbazar S."/>
            <person name="Westhof E."/>
            <person name="Delsuc F."/>
            <person name="Lehrach H."/>
            <person name="Reinhardt R."/>
            <person name="Weissenbach J."/>
            <person name="Roy S.W."/>
            <person name="Artiguenave F."/>
            <person name="Postlethwait J.H."/>
            <person name="Manak J.R."/>
            <person name="Thompson E.M."/>
            <person name="Jaillon O."/>
            <person name="Du Pasquier L."/>
            <person name="Boudinot P."/>
            <person name="Liberles D.A."/>
            <person name="Volff J.N."/>
            <person name="Philippe H."/>
            <person name="Lenhard B."/>
            <person name="Roest Crollius H."/>
            <person name="Wincker P."/>
            <person name="Chourrout D."/>
        </authorList>
    </citation>
    <scope>NUCLEOTIDE SEQUENCE [LARGE SCALE GENOMIC DNA]</scope>
</reference>
<evidence type="ECO:0000256" key="3">
    <source>
        <dbReference type="ARBA" id="ARBA00010803"/>
    </source>
</evidence>
<proteinExistence type="inferred from homology"/>
<dbReference type="InParanoid" id="E4X496"/>
<evidence type="ECO:0000313" key="7">
    <source>
        <dbReference type="EMBL" id="CBY23885.1"/>
    </source>
</evidence>
<protein>
    <submittedName>
        <fullName evidence="7">Uncharacterized protein</fullName>
    </submittedName>
</protein>
<dbReference type="Proteomes" id="UP000001307">
    <property type="component" value="Unassembled WGS sequence"/>
</dbReference>
<feature type="region of interest" description="Disordered" evidence="6">
    <location>
        <begin position="1"/>
        <end position="102"/>
    </location>
</feature>
<feature type="compositionally biased region" description="Basic and acidic residues" evidence="6">
    <location>
        <begin position="17"/>
        <end position="88"/>
    </location>
</feature>
<evidence type="ECO:0000256" key="5">
    <source>
        <dbReference type="ARBA" id="ARBA00023242"/>
    </source>
</evidence>
<dbReference type="GO" id="GO:0005634">
    <property type="term" value="C:nucleus"/>
    <property type="evidence" value="ECO:0007669"/>
    <property type="project" value="UniProtKB-SubCell"/>
</dbReference>
<evidence type="ECO:0000313" key="8">
    <source>
        <dbReference type="Proteomes" id="UP000001307"/>
    </source>
</evidence>
<dbReference type="GO" id="GO:0072572">
    <property type="term" value="F:poly-ADP-D-ribose binding"/>
    <property type="evidence" value="ECO:0007669"/>
    <property type="project" value="TreeGrafter"/>
</dbReference>
<feature type="compositionally biased region" description="Gly residues" evidence="6">
    <location>
        <begin position="89"/>
        <end position="98"/>
    </location>
</feature>
<name>E4X496_OIKDI</name>
<keyword evidence="5" id="KW-0539">Nucleus</keyword>
<dbReference type="Pfam" id="PF10228">
    <property type="entry name" value="HPF1"/>
    <property type="match status" value="1"/>
</dbReference>
<evidence type="ECO:0000256" key="2">
    <source>
        <dbReference type="ARBA" id="ARBA00004286"/>
    </source>
</evidence>
<dbReference type="PANTHER" id="PTHR13386">
    <property type="entry name" value="HISTONE PARYLATION FACTOR 1"/>
    <property type="match status" value="1"/>
</dbReference>
<dbReference type="PANTHER" id="PTHR13386:SF1">
    <property type="entry name" value="HISTONE PARYLATION FACTOR 1"/>
    <property type="match status" value="1"/>
</dbReference>
<gene>
    <name evidence="7" type="ORF">GSOID_T00001214001</name>
</gene>
<sequence length="485" mass="55721">MTDENHRDEIVAANASKKAEARITEIRREKNGRERSRDRSDSRKERDRPSNGTSRDRKRSDDRSRDTRRSRDRSPNRTMEIAKFDDRNGGGGARGGKTNGNDWSVATEICHEPVRLAEDFADPDREPLETAYGVQFPLDFFRLYELMCKLSPHDPLTSFSVVGLIAVGPFEELHKMRRFDGYLPDPECQMKLSLQHRYYFDPPEFQTIFISNKDTFHLGYWRISPDQMPAYVVGNAGINKIVTSEGSNLFSAFKNYIWMKQRKSSRTGASNLKKIYDEVAKFCEEVPDINSDRKNDELIKKSFQVEAKSAHAMGVLVPWDFHSGEFIQTRITRKAGYGHIGYTLDEIELMFSNVVNAIDDVSRMKAMKPFETLASRILNEEDGKVDGAILGMEFGLDLFSYGSEHLHVMAKKILMHSYNALSRGLWAQILDLHLEDRRKNEYHRSDVGRDGRIVRQKVVPPRTLLEQLQGRRGPREFKGGAADWN</sequence>
<dbReference type="EMBL" id="FN653024">
    <property type="protein sequence ID" value="CBY23885.1"/>
    <property type="molecule type" value="Genomic_DNA"/>
</dbReference>
<feature type="compositionally biased region" description="Basic and acidic residues" evidence="6">
    <location>
        <begin position="1"/>
        <end position="10"/>
    </location>
</feature>
<dbReference type="GO" id="GO:0005694">
    <property type="term" value="C:chromosome"/>
    <property type="evidence" value="ECO:0007669"/>
    <property type="project" value="UniProtKB-SubCell"/>
</dbReference>
<keyword evidence="8" id="KW-1185">Reference proteome</keyword>
<dbReference type="GO" id="GO:0042393">
    <property type="term" value="F:histone binding"/>
    <property type="evidence" value="ECO:0007669"/>
    <property type="project" value="InterPro"/>
</dbReference>
<evidence type="ECO:0000256" key="4">
    <source>
        <dbReference type="ARBA" id="ARBA00022454"/>
    </source>
</evidence>